<comment type="caution">
    <text evidence="1">The sequence shown here is derived from an EMBL/GenBank/DDBJ whole genome shotgun (WGS) entry which is preliminary data.</text>
</comment>
<proteinExistence type="predicted"/>
<sequence>MAFDKQITIPEGYTFRPLEKTDYHNNYLDVLRVLTEVGEISESKFNELFDYWKSLSDIFHPHVITNKSGKIVAVGMVLFERKMIHECSIYAHIEDIAVAESEQGNKLGYSMIVGLTNVAKEGGCYKIILDCDPKNIGFYEKCGYTNGGNEMFLKFNA</sequence>
<protein>
    <submittedName>
        <fullName evidence="1">Glucosamine 6-phosphate N-acetyltransferase</fullName>
    </submittedName>
</protein>
<evidence type="ECO:0000313" key="2">
    <source>
        <dbReference type="Proteomes" id="UP001152531"/>
    </source>
</evidence>
<keyword evidence="2" id="KW-1185">Reference proteome</keyword>
<dbReference type="Proteomes" id="UP001152531">
    <property type="component" value="Unassembled WGS sequence"/>
</dbReference>
<accession>A0ACA9Y379</accession>
<dbReference type="EMBL" id="CALSDN010000002">
    <property type="protein sequence ID" value="CAH6719083.1"/>
    <property type="molecule type" value="Genomic_DNA"/>
</dbReference>
<evidence type="ECO:0000313" key="1">
    <source>
        <dbReference type="EMBL" id="CAH6719083.1"/>
    </source>
</evidence>
<name>A0ACA9Y379_9ASCO</name>
<reference evidence="1" key="1">
    <citation type="submission" date="2022-06" db="EMBL/GenBank/DDBJ databases">
        <authorList>
            <person name="Legras J.-L."/>
            <person name="Devillers H."/>
            <person name="Grondin C."/>
        </authorList>
    </citation>
    <scope>NUCLEOTIDE SEQUENCE</scope>
    <source>
        <strain evidence="1">CLIB 1444</strain>
    </source>
</reference>
<gene>
    <name evidence="1" type="ORF">CLIB1444_02S00562</name>
</gene>
<organism evidence="1 2">
    <name type="scientific">[Candida] jaroonii</name>
    <dbReference type="NCBI Taxonomy" id="467808"/>
    <lineage>
        <taxon>Eukaryota</taxon>
        <taxon>Fungi</taxon>
        <taxon>Dikarya</taxon>
        <taxon>Ascomycota</taxon>
        <taxon>Saccharomycotina</taxon>
        <taxon>Pichiomycetes</taxon>
        <taxon>Debaryomycetaceae</taxon>
        <taxon>Yamadazyma</taxon>
    </lineage>
</organism>